<dbReference type="EMBL" id="PXYV01000031">
    <property type="protein sequence ID" value="PSR21565.1"/>
    <property type="molecule type" value="Genomic_DNA"/>
</dbReference>
<dbReference type="InterPro" id="IPR038705">
    <property type="entry name" value="YabP_sf"/>
</dbReference>
<name>A0A2T2WH64_9FIRM</name>
<dbReference type="Gene3D" id="2.60.40.2000">
    <property type="match status" value="1"/>
</dbReference>
<protein>
    <submittedName>
        <fullName evidence="1">Sporulation protein YabP</fullName>
    </submittedName>
</protein>
<dbReference type="Proteomes" id="UP000241848">
    <property type="component" value="Unassembled WGS sequence"/>
</dbReference>
<accession>A0A2T2WH64</accession>
<evidence type="ECO:0000313" key="2">
    <source>
        <dbReference type="Proteomes" id="UP000241848"/>
    </source>
</evidence>
<sequence>MDDKSTHSITLVNRQSLILQGVQHVDSFDDDSIVLATTMGTMTIRGHSLKIQTLALDRGYFEAVGEFDALQYGRKKATRGPGSTWNKLWR</sequence>
<dbReference type="InterPro" id="IPR022476">
    <property type="entry name" value="Spore_YabP/YqfC"/>
</dbReference>
<dbReference type="AlphaFoldDB" id="A0A2T2WH64"/>
<gene>
    <name evidence="1" type="ORF">C7B45_10160</name>
</gene>
<reference evidence="1 2" key="1">
    <citation type="journal article" date="2014" name="BMC Genomics">
        <title>Comparison of environmental and isolate Sulfobacillus genomes reveals diverse carbon, sulfur, nitrogen, and hydrogen metabolisms.</title>
        <authorList>
            <person name="Justice N.B."/>
            <person name="Norman A."/>
            <person name="Brown C.T."/>
            <person name="Singh A."/>
            <person name="Thomas B.C."/>
            <person name="Banfield J.F."/>
        </authorList>
    </citation>
    <scope>NUCLEOTIDE SEQUENCE [LARGE SCALE GENOMIC DNA]</scope>
    <source>
        <strain evidence="1">AMDSBA3</strain>
    </source>
</reference>
<comment type="caution">
    <text evidence="1">The sequence shown here is derived from an EMBL/GenBank/DDBJ whole genome shotgun (WGS) entry which is preliminary data.</text>
</comment>
<proteinExistence type="predicted"/>
<organism evidence="1 2">
    <name type="scientific">Sulfobacillus acidophilus</name>
    <dbReference type="NCBI Taxonomy" id="53633"/>
    <lineage>
        <taxon>Bacteria</taxon>
        <taxon>Bacillati</taxon>
        <taxon>Bacillota</taxon>
        <taxon>Clostridia</taxon>
        <taxon>Eubacteriales</taxon>
        <taxon>Clostridiales Family XVII. Incertae Sedis</taxon>
        <taxon>Sulfobacillus</taxon>
    </lineage>
</organism>
<evidence type="ECO:0000313" key="1">
    <source>
        <dbReference type="EMBL" id="PSR21565.1"/>
    </source>
</evidence>
<dbReference type="Pfam" id="PF07873">
    <property type="entry name" value="YabP"/>
    <property type="match status" value="1"/>
</dbReference>